<keyword evidence="3" id="KW-1185">Reference proteome</keyword>
<dbReference type="STRING" id="1227455.C449_16058"/>
<dbReference type="OrthoDB" id="318819at2157"/>
<proteinExistence type="predicted"/>
<evidence type="ECO:0000313" key="2">
    <source>
        <dbReference type="EMBL" id="EMA42672.1"/>
    </source>
</evidence>
<dbReference type="EMBL" id="AOMD01000033">
    <property type="protein sequence ID" value="EMA42672.1"/>
    <property type="molecule type" value="Genomic_DNA"/>
</dbReference>
<name>M0MA55_9EURY</name>
<feature type="region of interest" description="Disordered" evidence="1">
    <location>
        <begin position="231"/>
        <end position="259"/>
    </location>
</feature>
<comment type="caution">
    <text evidence="2">The sequence shown here is derived from an EMBL/GenBank/DDBJ whole genome shotgun (WGS) entry which is preliminary data.</text>
</comment>
<dbReference type="RefSeq" id="WP_006079067.1">
    <property type="nucleotide sequence ID" value="NZ_AOMD01000033.1"/>
</dbReference>
<dbReference type="InParanoid" id="M0MA55"/>
<organism evidence="2 3">
    <name type="scientific">Halococcus saccharolyticus DSM 5350</name>
    <dbReference type="NCBI Taxonomy" id="1227455"/>
    <lineage>
        <taxon>Archaea</taxon>
        <taxon>Methanobacteriati</taxon>
        <taxon>Methanobacteriota</taxon>
        <taxon>Stenosarchaea group</taxon>
        <taxon>Halobacteria</taxon>
        <taxon>Halobacteriales</taxon>
        <taxon>Halococcaceae</taxon>
        <taxon>Halococcus</taxon>
    </lineage>
</organism>
<evidence type="ECO:0000256" key="1">
    <source>
        <dbReference type="SAM" id="MobiDB-lite"/>
    </source>
</evidence>
<reference evidence="2 3" key="1">
    <citation type="journal article" date="2014" name="PLoS Genet.">
        <title>Phylogenetically driven sequencing of extremely halophilic archaea reveals strategies for static and dynamic osmo-response.</title>
        <authorList>
            <person name="Becker E.A."/>
            <person name="Seitzer P.M."/>
            <person name="Tritt A."/>
            <person name="Larsen D."/>
            <person name="Krusor M."/>
            <person name="Yao A.I."/>
            <person name="Wu D."/>
            <person name="Madern D."/>
            <person name="Eisen J.A."/>
            <person name="Darling A.E."/>
            <person name="Facciotti M.T."/>
        </authorList>
    </citation>
    <scope>NUCLEOTIDE SEQUENCE [LARGE SCALE GENOMIC DNA]</scope>
    <source>
        <strain evidence="2 3">DSM 5350</strain>
    </source>
</reference>
<protein>
    <submittedName>
        <fullName evidence="2">Uncharacterized protein</fullName>
    </submittedName>
</protein>
<sequence length="259" mass="29620">MAFSRERRAHIARKLHFLDGWSAEAIADHFEEEGIADIKPRTVRKYFKDSDAEETIEKVRDRMAEEDLRIAESLQRKHDRAREAEANADKEVPIQRVFPETEQVRRDRVSDFEWTEWEQIEPGDADWPEWATPGRDVLIRFTGRTTIVQPGERYPIKGIDGEPKYTTEFVGLEEVRNEKARAFRREEQAEHLEKKAQVLGIEDNELDVNVGGSIDLEHSVPEEIVTAVVGASHNRLDNDADGSESTDSNKQPGEADNGS</sequence>
<gene>
    <name evidence="2" type="ORF">C449_16058</name>
</gene>
<accession>M0MA55</accession>
<dbReference type="AlphaFoldDB" id="M0MA55"/>
<dbReference type="Proteomes" id="UP000011669">
    <property type="component" value="Unassembled WGS sequence"/>
</dbReference>
<dbReference type="PATRIC" id="fig|1227455.4.peg.3267"/>
<evidence type="ECO:0000313" key="3">
    <source>
        <dbReference type="Proteomes" id="UP000011669"/>
    </source>
</evidence>